<dbReference type="Proteomes" id="UP000509623">
    <property type="component" value="Chromosome"/>
</dbReference>
<keyword evidence="1" id="KW-1133">Transmembrane helix</keyword>
<dbReference type="KEGG" id="clf:GJQ69_05335"/>
<evidence type="ECO:0000313" key="4">
    <source>
        <dbReference type="Proteomes" id="UP000501316"/>
    </source>
</evidence>
<evidence type="ECO:0000256" key="1">
    <source>
        <dbReference type="SAM" id="Phobius"/>
    </source>
</evidence>
<keyword evidence="5" id="KW-1185">Reference proteome</keyword>
<dbReference type="Pfam" id="PF12670">
    <property type="entry name" value="DUF3792"/>
    <property type="match status" value="1"/>
</dbReference>
<dbReference type="EMBL" id="CP046161">
    <property type="protein sequence ID" value="QKO30973.1"/>
    <property type="molecule type" value="Genomic_DNA"/>
</dbReference>
<feature type="transmembrane region" description="Helical" evidence="1">
    <location>
        <begin position="118"/>
        <end position="137"/>
    </location>
</feature>
<proteinExistence type="predicted"/>
<feature type="transmembrane region" description="Helical" evidence="1">
    <location>
        <begin position="58"/>
        <end position="79"/>
    </location>
</feature>
<evidence type="ECO:0000313" key="3">
    <source>
        <dbReference type="EMBL" id="QKO30973.1"/>
    </source>
</evidence>
<sequence>MVGEAFFMKTSRTIALKPGTLLFRSILTGTVGGAAICALLLLLAAAAVQSSGQLPQDLLQPMILIISAVSAFFAGLFAGKVSHRRGLLLGMGCGMLLFLLCLIGGAVNSHDVLSISSLTRMMVMVLSGALGGYLAIYRRSKIR</sequence>
<keyword evidence="1" id="KW-0472">Membrane</keyword>
<dbReference type="NCBIfam" id="TIGR04086">
    <property type="entry name" value="TIGR04086_membr"/>
    <property type="match status" value="1"/>
</dbReference>
<gene>
    <name evidence="2" type="ORF">GJQ69_05335</name>
    <name evidence="3" type="ORF">GKP14_08205</name>
</gene>
<dbReference type="Proteomes" id="UP000501316">
    <property type="component" value="Chromosome"/>
</dbReference>
<keyword evidence="1" id="KW-0812">Transmembrane</keyword>
<dbReference type="EMBL" id="CP046051">
    <property type="protein sequence ID" value="QKN23955.1"/>
    <property type="molecule type" value="Genomic_DNA"/>
</dbReference>
<evidence type="ECO:0000313" key="5">
    <source>
        <dbReference type="Proteomes" id="UP000509623"/>
    </source>
</evidence>
<evidence type="ECO:0000313" key="2">
    <source>
        <dbReference type="EMBL" id="QKN23955.1"/>
    </source>
</evidence>
<feature type="transmembrane region" description="Helical" evidence="1">
    <location>
        <begin position="86"/>
        <end position="106"/>
    </location>
</feature>
<organism evidence="2 4">
    <name type="scientific">Caproicibacterium lactatifermentans</name>
    <dbReference type="NCBI Taxonomy" id="2666138"/>
    <lineage>
        <taxon>Bacteria</taxon>
        <taxon>Bacillati</taxon>
        <taxon>Bacillota</taxon>
        <taxon>Clostridia</taxon>
        <taxon>Eubacteriales</taxon>
        <taxon>Oscillospiraceae</taxon>
        <taxon>Caproicibacterium</taxon>
    </lineage>
</organism>
<accession>A0A859DR72</accession>
<reference evidence="4 5" key="1">
    <citation type="submission" date="2019-11" db="EMBL/GenBank/DDBJ databases">
        <authorList>
            <person name="Ren C."/>
            <person name="Wang H."/>
            <person name="Xu Y."/>
        </authorList>
    </citation>
    <scope>NUCLEOTIDE SEQUENCE [LARGE SCALE GENOMIC DNA]</scope>
    <source>
        <strain evidence="5">JNU-WLY1368</strain>
        <strain evidence="2 4">LBM 19010</strain>
    </source>
</reference>
<name>A0A859DR72_9FIRM</name>
<protein>
    <submittedName>
        <fullName evidence="2">TIGR04086 family membrane protein</fullName>
    </submittedName>
</protein>
<dbReference type="AlphaFoldDB" id="A0A859DR72"/>
<reference evidence="3" key="2">
    <citation type="journal article" date="2021" name="Appl. Environ. Microbiol.">
        <title>Adaptability of a Caproate-Producing Bacterium Contributes to Its Dominance in an Anaerobic Fermentation System.</title>
        <authorList>
            <person name="Wang H."/>
            <person name="Gu Y."/>
            <person name="Zhou W."/>
            <person name="Zhao D."/>
            <person name="Qiao Z."/>
            <person name="Zheng J."/>
            <person name="Gao J."/>
            <person name="Chen X."/>
            <person name="Ren C."/>
            <person name="Xu Y."/>
        </authorList>
    </citation>
    <scope>NUCLEOTIDE SEQUENCE</scope>
    <source>
        <strain evidence="3">JNU-WLY1368</strain>
    </source>
</reference>
<feature type="transmembrane region" description="Helical" evidence="1">
    <location>
        <begin position="21"/>
        <end position="46"/>
    </location>
</feature>
<dbReference type="InterPro" id="IPR023804">
    <property type="entry name" value="DUF3792_TM"/>
</dbReference>
<reference evidence="3" key="3">
    <citation type="journal article" date="2022" name="Int. J. Syst. Evol. Microbiol.">
        <title>Caproicibacterium lactatifermentans sp. nov., isolated from pit clay used for the production of Chinese strong aroma-type liquor.</title>
        <authorList>
            <person name="Wang H."/>
            <person name="Gu Y."/>
            <person name="Zhao D."/>
            <person name="Qiao Z."/>
            <person name="Zheng J."/>
            <person name="Gao J."/>
            <person name="Ren C."/>
            <person name="Xu Y."/>
        </authorList>
    </citation>
    <scope>NUCLEOTIDE SEQUENCE</scope>
    <source>
        <strain evidence="3">JNU-WLY1368</strain>
    </source>
</reference>